<dbReference type="PANTHER" id="PTHR39168">
    <property type="entry name" value="TRANSCRIPTIONAL REGULATOR-RELATED"/>
    <property type="match status" value="1"/>
</dbReference>
<dbReference type="InterPro" id="IPR036388">
    <property type="entry name" value="WH-like_DNA-bd_sf"/>
</dbReference>
<reference evidence="2 3" key="1">
    <citation type="submission" date="2024-06" db="EMBL/GenBank/DDBJ databases">
        <title>Sorghum-associated microbial communities from plants grown in Nebraska, USA.</title>
        <authorList>
            <person name="Schachtman D."/>
        </authorList>
    </citation>
    <scope>NUCLEOTIDE SEQUENCE [LARGE SCALE GENOMIC DNA]</scope>
    <source>
        <strain evidence="2 3">3207</strain>
    </source>
</reference>
<dbReference type="GO" id="GO:0003677">
    <property type="term" value="F:DNA binding"/>
    <property type="evidence" value="ECO:0007669"/>
    <property type="project" value="UniProtKB-KW"/>
</dbReference>
<keyword evidence="2" id="KW-0238">DNA-binding</keyword>
<name>A0ABV2R0X5_9HYPH</name>
<dbReference type="SUPFAM" id="SSF46785">
    <property type="entry name" value="Winged helix' DNA-binding domain"/>
    <property type="match status" value="1"/>
</dbReference>
<dbReference type="Gene3D" id="1.10.10.10">
    <property type="entry name" value="Winged helix-like DNA-binding domain superfamily/Winged helix DNA-binding domain"/>
    <property type="match status" value="1"/>
</dbReference>
<evidence type="ECO:0000313" key="2">
    <source>
        <dbReference type="EMBL" id="MET4634793.1"/>
    </source>
</evidence>
<evidence type="ECO:0000259" key="1">
    <source>
        <dbReference type="PROSITE" id="PS50987"/>
    </source>
</evidence>
<accession>A0ABV2R0X5</accession>
<dbReference type="Proteomes" id="UP001549321">
    <property type="component" value="Unassembled WGS sequence"/>
</dbReference>
<dbReference type="InterPro" id="IPR052543">
    <property type="entry name" value="HTH_Metal-responsive_Reg"/>
</dbReference>
<feature type="domain" description="HTH arsR-type" evidence="1">
    <location>
        <begin position="2"/>
        <end position="97"/>
    </location>
</feature>
<dbReference type="EMBL" id="JBEPSM010000002">
    <property type="protein sequence ID" value="MET4634793.1"/>
    <property type="molecule type" value="Genomic_DNA"/>
</dbReference>
<keyword evidence="3" id="KW-1185">Reference proteome</keyword>
<dbReference type="SMART" id="SM00418">
    <property type="entry name" value="HTH_ARSR"/>
    <property type="match status" value="1"/>
</dbReference>
<dbReference type="PANTHER" id="PTHR39168:SF1">
    <property type="entry name" value="TRANSCRIPTIONAL REGULATORY PROTEIN"/>
    <property type="match status" value="1"/>
</dbReference>
<dbReference type="NCBIfam" id="NF033788">
    <property type="entry name" value="HTH_metalloreg"/>
    <property type="match status" value="1"/>
</dbReference>
<gene>
    <name evidence="2" type="ORF">ABIE08_002739</name>
</gene>
<dbReference type="Pfam" id="PF01022">
    <property type="entry name" value="HTH_5"/>
    <property type="match status" value="1"/>
</dbReference>
<evidence type="ECO:0000313" key="3">
    <source>
        <dbReference type="Proteomes" id="UP001549321"/>
    </source>
</evidence>
<dbReference type="InterPro" id="IPR036390">
    <property type="entry name" value="WH_DNA-bd_sf"/>
</dbReference>
<organism evidence="2 3">
    <name type="scientific">Kaistia defluvii</name>
    <dbReference type="NCBI Taxonomy" id="410841"/>
    <lineage>
        <taxon>Bacteria</taxon>
        <taxon>Pseudomonadati</taxon>
        <taxon>Pseudomonadota</taxon>
        <taxon>Alphaproteobacteria</taxon>
        <taxon>Hyphomicrobiales</taxon>
        <taxon>Kaistiaceae</taxon>
        <taxon>Kaistia</taxon>
    </lineage>
</organism>
<dbReference type="CDD" id="cd00090">
    <property type="entry name" value="HTH_ARSR"/>
    <property type="match status" value="1"/>
</dbReference>
<protein>
    <submittedName>
        <fullName evidence="2">DNA-binding transcriptional ArsR family regulator</fullName>
    </submittedName>
</protein>
<dbReference type="PROSITE" id="PS50987">
    <property type="entry name" value="HTH_ARSR_2"/>
    <property type="match status" value="1"/>
</dbReference>
<sequence>MSNLVSGTTLAEIAALIGDVARANMLSALMDGRALSAGELAFHAGVGAPTTSGHLAKLTEAKILAVEKQGRHRYYRLATPAVAEALEALMSLVADGPKRHRPTGPRDEAMRAARTCYDHLAGRLGVAIADSLVARGHVRLADGAGLVTPEGDRFLCDFGIDLNRKSGSAQANAFGAPVARTLDKGSRPLCRTCLDWSERRHHLAGRLGAELCRHLLERGWIERIKDSRAIAVTPMGSAGFAEVFGFVLE</sequence>
<dbReference type="RefSeq" id="WP_354551833.1">
    <property type="nucleotide sequence ID" value="NZ_JBEPSM010000002.1"/>
</dbReference>
<dbReference type="InterPro" id="IPR001845">
    <property type="entry name" value="HTH_ArsR_DNA-bd_dom"/>
</dbReference>
<dbReference type="InterPro" id="IPR011991">
    <property type="entry name" value="ArsR-like_HTH"/>
</dbReference>
<proteinExistence type="predicted"/>
<comment type="caution">
    <text evidence="2">The sequence shown here is derived from an EMBL/GenBank/DDBJ whole genome shotgun (WGS) entry which is preliminary data.</text>
</comment>